<keyword evidence="1" id="KW-0732">Signal</keyword>
<evidence type="ECO:0000313" key="2">
    <source>
        <dbReference type="EMBL" id="CEM09643.1"/>
    </source>
</evidence>
<dbReference type="Proteomes" id="UP000041254">
    <property type="component" value="Unassembled WGS sequence"/>
</dbReference>
<dbReference type="InParanoid" id="A0A0G4F9T5"/>
<evidence type="ECO:0000256" key="1">
    <source>
        <dbReference type="SAM" id="SignalP"/>
    </source>
</evidence>
<feature type="signal peptide" evidence="1">
    <location>
        <begin position="1"/>
        <end position="24"/>
    </location>
</feature>
<accession>A0A0G4F9T5</accession>
<name>A0A0G4F9T5_VITBC</name>
<protein>
    <submittedName>
        <fullName evidence="2">Uncharacterized protein</fullName>
    </submittedName>
</protein>
<gene>
    <name evidence="2" type="ORF">Vbra_4285</name>
</gene>
<dbReference type="EMBL" id="CDMY01000395">
    <property type="protein sequence ID" value="CEM09643.1"/>
    <property type="molecule type" value="Genomic_DNA"/>
</dbReference>
<organism evidence="2 3">
    <name type="scientific">Vitrella brassicaformis (strain CCMP3155)</name>
    <dbReference type="NCBI Taxonomy" id="1169540"/>
    <lineage>
        <taxon>Eukaryota</taxon>
        <taxon>Sar</taxon>
        <taxon>Alveolata</taxon>
        <taxon>Colpodellida</taxon>
        <taxon>Vitrellaceae</taxon>
        <taxon>Vitrella</taxon>
    </lineage>
</organism>
<dbReference type="VEuPathDB" id="CryptoDB:Vbra_4285"/>
<dbReference type="AlphaFoldDB" id="A0A0G4F9T5"/>
<evidence type="ECO:0000313" key="3">
    <source>
        <dbReference type="Proteomes" id="UP000041254"/>
    </source>
</evidence>
<proteinExistence type="predicted"/>
<reference evidence="2 3" key="1">
    <citation type="submission" date="2014-11" db="EMBL/GenBank/DDBJ databases">
        <authorList>
            <person name="Zhu J."/>
            <person name="Qi W."/>
            <person name="Song R."/>
        </authorList>
    </citation>
    <scope>NUCLEOTIDE SEQUENCE [LARGE SCALE GENOMIC DNA]</scope>
</reference>
<feature type="chain" id="PRO_5005188296" evidence="1">
    <location>
        <begin position="25"/>
        <end position="202"/>
    </location>
</feature>
<sequence>MPASTLLLLACILHSQSFLATGEAADPRLRRVQVSQEECPTLEAFNATIEPFNATRDYRKISIDLNQVWDDGFSQVVVAAKSHTGDADIYTWVDGERHSSSETPQPPVGCPGPNCVPDEPAGCYWDSVRIFIADGGSLLEAYVMAHKNKTTTASVVVYAEEYEVGCEPPVVICYMPVAAPSAFVTDEGIANQPDRPDADGDY</sequence>
<keyword evidence="3" id="KW-1185">Reference proteome</keyword>